<evidence type="ECO:0000313" key="4">
    <source>
        <dbReference type="Proteomes" id="UP000481087"/>
    </source>
</evidence>
<feature type="coiled-coil region" evidence="1">
    <location>
        <begin position="152"/>
        <end position="179"/>
    </location>
</feature>
<keyword evidence="1" id="KW-0175">Coiled coil</keyword>
<protein>
    <submittedName>
        <fullName evidence="3">Uncharacterized protein</fullName>
    </submittedName>
</protein>
<comment type="caution">
    <text evidence="3">The sequence shown here is derived from an EMBL/GenBank/DDBJ whole genome shotgun (WGS) entry which is preliminary data.</text>
</comment>
<organism evidence="3 4">
    <name type="scientific">Paenibacillus silvestris</name>
    <dbReference type="NCBI Taxonomy" id="2606219"/>
    <lineage>
        <taxon>Bacteria</taxon>
        <taxon>Bacillati</taxon>
        <taxon>Bacillota</taxon>
        <taxon>Bacilli</taxon>
        <taxon>Bacillales</taxon>
        <taxon>Paenibacillaceae</taxon>
        <taxon>Paenibacillus</taxon>
    </lineage>
</organism>
<dbReference type="RefSeq" id="WP_161406801.1">
    <property type="nucleotide sequence ID" value="NZ_WTUZ01000014.1"/>
</dbReference>
<feature type="signal peptide" evidence="2">
    <location>
        <begin position="1"/>
        <end position="25"/>
    </location>
</feature>
<name>A0A6L8UWH7_9BACL</name>
<reference evidence="3 4" key="1">
    <citation type="submission" date="2019-12" db="EMBL/GenBank/DDBJ databases">
        <title>Paenibacillus sp. nov. sp. isolated from soil.</title>
        <authorList>
            <person name="Kim J."/>
            <person name="Jeong S.E."/>
            <person name="Jung H.S."/>
            <person name="Jeon C.O."/>
        </authorList>
    </citation>
    <scope>NUCLEOTIDE SEQUENCE [LARGE SCALE GENOMIC DNA]</scope>
    <source>
        <strain evidence="3 4">5J-6</strain>
    </source>
</reference>
<dbReference type="AlphaFoldDB" id="A0A6L8UWH7"/>
<sequence>MYLKIFTSLLAALFLFSALSGQASAAAPFNFTAGLLDKTLAASSQSQANRIHSLQGELLTLQKQEQELDQSITLQHNQNKEALAALSKQSKAIDAAQLANLEEEVKRTKERYKPLLSRYTAINKQIEDVRPLKIKSLNAMLRLQATALKLPAQLARADIQSKEKAHQAAKDKASKAAKNLRGRLEDIDPMNVQIKAKMSAAHSSRKSLSPLWSAFKKSAKKGDAIGVQSTLSSMVTLLRQIHDEKQRIYKLETSVRDKLAAIKEDTG</sequence>
<accession>A0A6L8UWH7</accession>
<feature type="chain" id="PRO_5026837292" evidence="2">
    <location>
        <begin position="26"/>
        <end position="267"/>
    </location>
</feature>
<keyword evidence="4" id="KW-1185">Reference proteome</keyword>
<evidence type="ECO:0000313" key="3">
    <source>
        <dbReference type="EMBL" id="MZQ82603.1"/>
    </source>
</evidence>
<keyword evidence="2" id="KW-0732">Signal</keyword>
<gene>
    <name evidence="3" type="ORF">GQF01_10820</name>
</gene>
<dbReference type="EMBL" id="WTUZ01000014">
    <property type="protein sequence ID" value="MZQ82603.1"/>
    <property type="molecule type" value="Genomic_DNA"/>
</dbReference>
<dbReference type="Proteomes" id="UP000481087">
    <property type="component" value="Unassembled WGS sequence"/>
</dbReference>
<evidence type="ECO:0000256" key="1">
    <source>
        <dbReference type="SAM" id="Coils"/>
    </source>
</evidence>
<proteinExistence type="predicted"/>
<feature type="coiled-coil region" evidence="1">
    <location>
        <begin position="91"/>
        <end position="118"/>
    </location>
</feature>
<evidence type="ECO:0000256" key="2">
    <source>
        <dbReference type="SAM" id="SignalP"/>
    </source>
</evidence>